<feature type="region of interest" description="Disordered" evidence="2">
    <location>
        <begin position="1"/>
        <end position="51"/>
    </location>
</feature>
<dbReference type="InterPro" id="IPR005064">
    <property type="entry name" value="BUG"/>
</dbReference>
<dbReference type="PANTHER" id="PTHR42928">
    <property type="entry name" value="TRICARBOXYLATE-BINDING PROTEIN"/>
    <property type="match status" value="1"/>
</dbReference>
<dbReference type="AlphaFoldDB" id="A0A327M581"/>
<dbReference type="SUPFAM" id="SSF53850">
    <property type="entry name" value="Periplasmic binding protein-like II"/>
    <property type="match status" value="1"/>
</dbReference>
<comment type="similarity">
    <text evidence="1">Belongs to the UPF0065 (bug) family.</text>
</comment>
<dbReference type="Proteomes" id="UP000249065">
    <property type="component" value="Unassembled WGS sequence"/>
</dbReference>
<comment type="caution">
    <text evidence="3">The sequence shown here is derived from an EMBL/GenBank/DDBJ whole genome shotgun (WGS) entry which is preliminary data.</text>
</comment>
<dbReference type="EMBL" id="QLIX01000009">
    <property type="protein sequence ID" value="RAI58441.1"/>
    <property type="molecule type" value="Genomic_DNA"/>
</dbReference>
<accession>A0A327M581</accession>
<dbReference type="Gene3D" id="3.40.190.10">
    <property type="entry name" value="Periplasmic binding protein-like II"/>
    <property type="match status" value="1"/>
</dbReference>
<dbReference type="PANTHER" id="PTHR42928:SF5">
    <property type="entry name" value="BLR1237 PROTEIN"/>
    <property type="match status" value="1"/>
</dbReference>
<dbReference type="Pfam" id="PF03401">
    <property type="entry name" value="TctC"/>
    <property type="match status" value="1"/>
</dbReference>
<evidence type="ECO:0000256" key="1">
    <source>
        <dbReference type="ARBA" id="ARBA00006987"/>
    </source>
</evidence>
<dbReference type="Gene3D" id="3.40.190.150">
    <property type="entry name" value="Bordetella uptake gene, domain 1"/>
    <property type="match status" value="1"/>
</dbReference>
<evidence type="ECO:0000256" key="2">
    <source>
        <dbReference type="SAM" id="MobiDB-lite"/>
    </source>
</evidence>
<name>A0A327M581_9PROT</name>
<sequence length="385" mass="39135">MPRPPPVTSSTFRDAPSWSGMPLPFPRFCGQHRPDTRPEGGDGQAMPMIGGGASAGLRRRALLAAAPGLVAPGLVTSGLAASGGAAAQGRIIRLVLGFPPGRSADFLGRAMAEPLGQALGATLLIDNRPGAGSNLATEHVAHAAPDGATLLLGGNFSHAVNLVLYRRVAFDPIADFTAIGRVCDLPTVIAVSAASGITSLADLLARMRAQPGRWNYGTPGIGTPSHLAGARLARVTGLDWTHVPFRGGAPSLTALLAGDIEVIIATPPVILPHVRAGKAVALCLTTAAPSAAIPGVPGAAEAGLPGLDIAGWYGVWAPARLPAAQRDGVFAALGAALADPAVQARLAGEGLRAWPSESPAAFDAFIRQQMPFWAEVVRDAGATAE</sequence>
<proteinExistence type="inferred from homology"/>
<evidence type="ECO:0000313" key="3">
    <source>
        <dbReference type="EMBL" id="RAI58441.1"/>
    </source>
</evidence>
<organism evidence="3 4">
    <name type="scientific">Roseicella frigidaeris</name>
    <dbReference type="NCBI Taxonomy" id="2230885"/>
    <lineage>
        <taxon>Bacteria</taxon>
        <taxon>Pseudomonadati</taxon>
        <taxon>Pseudomonadota</taxon>
        <taxon>Alphaproteobacteria</taxon>
        <taxon>Acetobacterales</taxon>
        <taxon>Roseomonadaceae</taxon>
        <taxon>Roseicella</taxon>
    </lineage>
</organism>
<dbReference type="OrthoDB" id="7243798at2"/>
<evidence type="ECO:0000313" key="4">
    <source>
        <dbReference type="Proteomes" id="UP000249065"/>
    </source>
</evidence>
<protein>
    <submittedName>
        <fullName evidence="3">Tripartite tricarboxylate transporter substrate binding protein</fullName>
    </submittedName>
</protein>
<reference evidence="4" key="1">
    <citation type="submission" date="2018-06" db="EMBL/GenBank/DDBJ databases">
        <authorList>
            <person name="Khan S.A."/>
        </authorList>
    </citation>
    <scope>NUCLEOTIDE SEQUENCE [LARGE SCALE GENOMIC DNA]</scope>
    <source>
        <strain evidence="4">DB-1506</strain>
    </source>
</reference>
<gene>
    <name evidence="3" type="ORF">DOO78_13915</name>
</gene>
<keyword evidence="4" id="KW-1185">Reference proteome</keyword>
<dbReference type="InterPro" id="IPR042100">
    <property type="entry name" value="Bug_dom1"/>
</dbReference>